<reference evidence="2" key="2">
    <citation type="submission" date="2015-01" db="EMBL/GenBank/DDBJ databases">
        <title>Evolutionary Origins and Diversification of the Mycorrhizal Mutualists.</title>
        <authorList>
            <consortium name="DOE Joint Genome Institute"/>
            <consortium name="Mycorrhizal Genomics Consortium"/>
            <person name="Kohler A."/>
            <person name="Kuo A."/>
            <person name="Nagy L.G."/>
            <person name="Floudas D."/>
            <person name="Copeland A."/>
            <person name="Barry K.W."/>
            <person name="Cichocki N."/>
            <person name="Veneault-Fourrey C."/>
            <person name="LaButti K."/>
            <person name="Lindquist E.A."/>
            <person name="Lipzen A."/>
            <person name="Lundell T."/>
            <person name="Morin E."/>
            <person name="Murat C."/>
            <person name="Riley R."/>
            <person name="Ohm R."/>
            <person name="Sun H."/>
            <person name="Tunlid A."/>
            <person name="Henrissat B."/>
            <person name="Grigoriev I.V."/>
            <person name="Hibbett D.S."/>
            <person name="Martin F."/>
        </authorList>
    </citation>
    <scope>NUCLEOTIDE SEQUENCE [LARGE SCALE GENOMIC DNA]</scope>
    <source>
        <strain evidence="2">MAFF 305830</strain>
    </source>
</reference>
<gene>
    <name evidence="1" type="ORF">M408DRAFT_31293</name>
</gene>
<protein>
    <recommendedName>
        <fullName evidence="3">F-box domain-containing protein</fullName>
    </recommendedName>
</protein>
<reference evidence="1 2" key="1">
    <citation type="submission" date="2014-04" db="EMBL/GenBank/DDBJ databases">
        <authorList>
            <consortium name="DOE Joint Genome Institute"/>
            <person name="Kuo A."/>
            <person name="Zuccaro A."/>
            <person name="Kohler A."/>
            <person name="Nagy L.G."/>
            <person name="Floudas D."/>
            <person name="Copeland A."/>
            <person name="Barry K.W."/>
            <person name="Cichocki N."/>
            <person name="Veneault-Fourrey C."/>
            <person name="LaButti K."/>
            <person name="Lindquist E.A."/>
            <person name="Lipzen A."/>
            <person name="Lundell T."/>
            <person name="Morin E."/>
            <person name="Murat C."/>
            <person name="Sun H."/>
            <person name="Tunlid A."/>
            <person name="Henrissat B."/>
            <person name="Grigoriev I.V."/>
            <person name="Hibbett D.S."/>
            <person name="Martin F."/>
            <person name="Nordberg H.P."/>
            <person name="Cantor M.N."/>
            <person name="Hua S.X."/>
        </authorList>
    </citation>
    <scope>NUCLEOTIDE SEQUENCE [LARGE SCALE GENOMIC DNA]</scope>
    <source>
        <strain evidence="1 2">MAFF 305830</strain>
    </source>
</reference>
<evidence type="ECO:0008006" key="3">
    <source>
        <dbReference type="Google" id="ProtNLM"/>
    </source>
</evidence>
<dbReference type="EMBL" id="KN824772">
    <property type="protein sequence ID" value="KIM19363.1"/>
    <property type="molecule type" value="Genomic_DNA"/>
</dbReference>
<organism evidence="1 2">
    <name type="scientific">Serendipita vermifera MAFF 305830</name>
    <dbReference type="NCBI Taxonomy" id="933852"/>
    <lineage>
        <taxon>Eukaryota</taxon>
        <taxon>Fungi</taxon>
        <taxon>Dikarya</taxon>
        <taxon>Basidiomycota</taxon>
        <taxon>Agaricomycotina</taxon>
        <taxon>Agaricomycetes</taxon>
        <taxon>Sebacinales</taxon>
        <taxon>Serendipitaceae</taxon>
        <taxon>Serendipita</taxon>
    </lineage>
</organism>
<dbReference type="HOGENOM" id="CLU_1343980_0_0_1"/>
<name>A0A0C2VYG1_SERVB</name>
<dbReference type="AlphaFoldDB" id="A0A0C2VYG1"/>
<keyword evidence="2" id="KW-1185">Reference proteome</keyword>
<sequence length="204" mass="22774">MLAIAWDTSAIALERTSFPMLEMVYIYLPPNLYGSHSLSIWDMPHLRAVSLEGPNVAACMNFLFAVQSRIEYLRISTNNTYGSERMLPHAGDFTRLTSVFIAVYHGSFRVASFLPTLIQSINAPQLRCVGFYGIRPADHPTNELIGYVNMAINTYRKLGTIHLEGSEELMQRGGTLLEGAVTNWCKGGLQVNVRCGTTWTMYTA</sequence>
<evidence type="ECO:0000313" key="2">
    <source>
        <dbReference type="Proteomes" id="UP000054097"/>
    </source>
</evidence>
<accession>A0A0C2VYG1</accession>
<evidence type="ECO:0000313" key="1">
    <source>
        <dbReference type="EMBL" id="KIM19363.1"/>
    </source>
</evidence>
<proteinExistence type="predicted"/>
<dbReference type="Proteomes" id="UP000054097">
    <property type="component" value="Unassembled WGS sequence"/>
</dbReference>